<dbReference type="AlphaFoldDB" id="D7G320"/>
<dbReference type="EMBL" id="FN649760">
    <property type="protein sequence ID" value="CBJ33463.1"/>
    <property type="molecule type" value="Genomic_DNA"/>
</dbReference>
<dbReference type="InterPro" id="IPR008979">
    <property type="entry name" value="Galactose-bd-like_sf"/>
</dbReference>
<sequence length="363" mass="39079">MSGDPNGATWTLDLDKDYPKSDLWKVVVYNRVADRGEEQRLIGAEILLHSSDGSETDQVGTCTTDVVQTFVITEPPRSFNQVVIQSASQQYLQVSELELYTMNGTNISPLGTATLSSAWGDKTGDLAIDGNNDVTDFSSVAIGQPDSTWTLDLDKAYFESELERIVYYNRGDGTRGEEQRATGSTISFHSSDGMDSVQIGVCNSDLVQTFVITAKQVSIVLSPRVTRIRATIAEIDGALSCRVVVGEEGADSTMATVTHDDITGIVTDRTVDIKNLQAETTYHVTLYASFGSGYEVVQTSSTQTLANVASSYSVSDYGAAGAYDLSALGQAELDGVSEVMNELFATGEKQLGRQRPNVHAATL</sequence>
<accession>D7G320</accession>
<evidence type="ECO:0000313" key="2">
    <source>
        <dbReference type="Proteomes" id="UP000002630"/>
    </source>
</evidence>
<proteinExistence type="predicted"/>
<keyword evidence="2" id="KW-1185">Reference proteome</keyword>
<protein>
    <submittedName>
        <fullName evidence="1">EsV-1-159</fullName>
    </submittedName>
</protein>
<dbReference type="Gene3D" id="2.60.120.260">
    <property type="entry name" value="Galactose-binding domain-like"/>
    <property type="match status" value="2"/>
</dbReference>
<name>D7G320_ECTSI</name>
<dbReference type="InParanoid" id="D7G320"/>
<gene>
    <name evidence="1" type="ORF">Esi_0490_0010</name>
</gene>
<dbReference type="SUPFAM" id="SSF49785">
    <property type="entry name" value="Galactose-binding domain-like"/>
    <property type="match status" value="1"/>
</dbReference>
<reference evidence="1 2" key="1">
    <citation type="journal article" date="2010" name="Nature">
        <title>The Ectocarpus genome and the independent evolution of multicellularity in brown algae.</title>
        <authorList>
            <person name="Cock J.M."/>
            <person name="Sterck L."/>
            <person name="Rouze P."/>
            <person name="Scornet D."/>
            <person name="Allen A.E."/>
            <person name="Amoutzias G."/>
            <person name="Anthouard V."/>
            <person name="Artiguenave F."/>
            <person name="Aury J.M."/>
            <person name="Badger J.H."/>
            <person name="Beszteri B."/>
            <person name="Billiau K."/>
            <person name="Bonnet E."/>
            <person name="Bothwell J.H."/>
            <person name="Bowler C."/>
            <person name="Boyen C."/>
            <person name="Brownlee C."/>
            <person name="Carrano C.J."/>
            <person name="Charrier B."/>
            <person name="Cho G.Y."/>
            <person name="Coelho S.M."/>
            <person name="Collen J."/>
            <person name="Corre E."/>
            <person name="Da Silva C."/>
            <person name="Delage L."/>
            <person name="Delaroque N."/>
            <person name="Dittami S.M."/>
            <person name="Doulbeau S."/>
            <person name="Elias M."/>
            <person name="Farnham G."/>
            <person name="Gachon C.M."/>
            <person name="Gschloessl B."/>
            <person name="Heesch S."/>
            <person name="Jabbari K."/>
            <person name="Jubin C."/>
            <person name="Kawai H."/>
            <person name="Kimura K."/>
            <person name="Kloareg B."/>
            <person name="Kupper F.C."/>
            <person name="Lang D."/>
            <person name="Le Bail A."/>
            <person name="Leblanc C."/>
            <person name="Lerouge P."/>
            <person name="Lohr M."/>
            <person name="Lopez P.J."/>
            <person name="Martens C."/>
            <person name="Maumus F."/>
            <person name="Michel G."/>
            <person name="Miranda-Saavedra D."/>
            <person name="Morales J."/>
            <person name="Moreau H."/>
            <person name="Motomura T."/>
            <person name="Nagasato C."/>
            <person name="Napoli C.A."/>
            <person name="Nelson D.R."/>
            <person name="Nyvall-Collen P."/>
            <person name="Peters A.F."/>
            <person name="Pommier C."/>
            <person name="Potin P."/>
            <person name="Poulain J."/>
            <person name="Quesneville H."/>
            <person name="Read B."/>
            <person name="Rensing S.A."/>
            <person name="Ritter A."/>
            <person name="Rousvoal S."/>
            <person name="Samanta M."/>
            <person name="Samson G."/>
            <person name="Schroeder D.C."/>
            <person name="Segurens B."/>
            <person name="Strittmatter M."/>
            <person name="Tonon T."/>
            <person name="Tregear J.W."/>
            <person name="Valentin K."/>
            <person name="von Dassow P."/>
            <person name="Yamagishi T."/>
            <person name="Van de Peer Y."/>
            <person name="Wincker P."/>
        </authorList>
    </citation>
    <scope>NUCLEOTIDE SEQUENCE [LARGE SCALE GENOMIC DNA]</scope>
    <source>
        <strain evidence="2">Ec32 / CCAP1310/4</strain>
    </source>
</reference>
<organism evidence="1 2">
    <name type="scientific">Ectocarpus siliculosus</name>
    <name type="common">Brown alga</name>
    <name type="synonym">Conferva siliculosa</name>
    <dbReference type="NCBI Taxonomy" id="2880"/>
    <lineage>
        <taxon>Eukaryota</taxon>
        <taxon>Sar</taxon>
        <taxon>Stramenopiles</taxon>
        <taxon>Ochrophyta</taxon>
        <taxon>PX clade</taxon>
        <taxon>Phaeophyceae</taxon>
        <taxon>Ectocarpales</taxon>
        <taxon>Ectocarpaceae</taxon>
        <taxon>Ectocarpus</taxon>
    </lineage>
</organism>
<evidence type="ECO:0000313" key="1">
    <source>
        <dbReference type="EMBL" id="CBJ33463.1"/>
    </source>
</evidence>
<dbReference type="Proteomes" id="UP000002630">
    <property type="component" value="Unassembled WGS sequence"/>
</dbReference>